<dbReference type="eggNOG" id="ENOG503140B">
    <property type="taxonomic scope" value="Bacteria"/>
</dbReference>
<evidence type="ECO:0000313" key="2">
    <source>
        <dbReference type="EMBL" id="KGO86442.1"/>
    </source>
</evidence>
<evidence type="ECO:0008006" key="4">
    <source>
        <dbReference type="Google" id="ProtNLM"/>
    </source>
</evidence>
<dbReference type="Pfam" id="PF20420">
    <property type="entry name" value="DUF6702"/>
    <property type="match status" value="1"/>
</dbReference>
<dbReference type="AlphaFoldDB" id="A0A0A2M1C1"/>
<comment type="caution">
    <text evidence="2">The sequence shown here is derived from an EMBL/GenBank/DDBJ whole genome shotgun (WGS) entry which is preliminary data.</text>
</comment>
<keyword evidence="1" id="KW-0732">Signal</keyword>
<evidence type="ECO:0000313" key="3">
    <source>
        <dbReference type="Proteomes" id="UP000030152"/>
    </source>
</evidence>
<feature type="chain" id="PRO_5002002605" description="Peptidase E" evidence="1">
    <location>
        <begin position="22"/>
        <end position="167"/>
    </location>
</feature>
<reference evidence="2 3" key="1">
    <citation type="submission" date="2013-09" db="EMBL/GenBank/DDBJ databases">
        <authorList>
            <person name="Zeng Z."/>
            <person name="Chen C."/>
        </authorList>
    </citation>
    <scope>NUCLEOTIDE SEQUENCE [LARGE SCALE GENOMIC DNA]</scope>
    <source>
        <strain evidence="2 3">WB 3.3-2</strain>
    </source>
</reference>
<sequence>MKKAGGYLLLLLLAVTLTSAAAHKYYVSVFQVEYAPQKKELQITARVFIDDLEAALSKKYGKKLYLTTPKEIPETTDYLKKYFAEKVHIKVNGVAKPIAFLDRETEDDILICYLTVPADAKINSLEVNNTFLFEAHSEQQNIIHTKVNGVKKSLMLTYDTPSGTLDF</sequence>
<name>A0A0A2M1C1_9FLAO</name>
<dbReference type="EMBL" id="JRLX01000010">
    <property type="protein sequence ID" value="KGO86442.1"/>
    <property type="molecule type" value="Genomic_DNA"/>
</dbReference>
<evidence type="ECO:0000256" key="1">
    <source>
        <dbReference type="SAM" id="SignalP"/>
    </source>
</evidence>
<protein>
    <recommendedName>
        <fullName evidence="4">Peptidase E</fullName>
    </recommendedName>
</protein>
<dbReference type="InterPro" id="IPR046525">
    <property type="entry name" value="DUF6702"/>
</dbReference>
<keyword evidence="3" id="KW-1185">Reference proteome</keyword>
<organism evidence="2 3">
    <name type="scientific">Flavobacterium rivuli WB 3.3-2 = DSM 21788</name>
    <dbReference type="NCBI Taxonomy" id="1121895"/>
    <lineage>
        <taxon>Bacteria</taxon>
        <taxon>Pseudomonadati</taxon>
        <taxon>Bacteroidota</taxon>
        <taxon>Flavobacteriia</taxon>
        <taxon>Flavobacteriales</taxon>
        <taxon>Flavobacteriaceae</taxon>
        <taxon>Flavobacterium</taxon>
    </lineage>
</organism>
<dbReference type="STRING" id="1121895.GCA_000378485_02623"/>
<proteinExistence type="predicted"/>
<dbReference type="Proteomes" id="UP000030152">
    <property type="component" value="Unassembled WGS sequence"/>
</dbReference>
<dbReference type="OrthoDB" id="5735516at2"/>
<dbReference type="RefSeq" id="WP_020213791.1">
    <property type="nucleotide sequence ID" value="NZ_JRLX01000010.1"/>
</dbReference>
<gene>
    <name evidence="2" type="ORF">Q765_11220</name>
</gene>
<feature type="signal peptide" evidence="1">
    <location>
        <begin position="1"/>
        <end position="21"/>
    </location>
</feature>
<accession>A0A0A2M1C1</accession>